<reference evidence="10" key="1">
    <citation type="journal article" date="2020" name="Microbiol. Resour. Announc.">
        <title>Draft Genome Sequences of Thiorhodococcus mannitoliphagus and Thiorhodococcus minor, Purple Sulfur Photosynthetic Bacteria in the Gammaproteobacterial Family Chromatiaceae.</title>
        <authorList>
            <person name="Aviles F.A."/>
            <person name="Meyer T.E."/>
            <person name="Kyndt J.A."/>
        </authorList>
    </citation>
    <scope>NUCLEOTIDE SEQUENCE [LARGE SCALE GENOMIC DNA]</scope>
    <source>
        <strain evidence="10">DSM 18266</strain>
    </source>
</reference>
<feature type="transmembrane region" description="Helical" evidence="8">
    <location>
        <begin position="194"/>
        <end position="212"/>
    </location>
</feature>
<comment type="caution">
    <text evidence="9">The sequence shown here is derived from an EMBL/GenBank/DDBJ whole genome shotgun (WGS) entry which is preliminary data.</text>
</comment>
<evidence type="ECO:0000256" key="4">
    <source>
        <dbReference type="ARBA" id="ARBA00022475"/>
    </source>
</evidence>
<accession>A0A6P1DWJ4</accession>
<feature type="transmembrane region" description="Helical" evidence="8">
    <location>
        <begin position="31"/>
        <end position="57"/>
    </location>
</feature>
<dbReference type="EMBL" id="JAAIJR010000052">
    <property type="protein sequence ID" value="NEX21371.1"/>
    <property type="molecule type" value="Genomic_DNA"/>
</dbReference>
<dbReference type="GO" id="GO:0005886">
    <property type="term" value="C:plasma membrane"/>
    <property type="evidence" value="ECO:0007669"/>
    <property type="project" value="UniProtKB-SubCell"/>
</dbReference>
<organism evidence="9 10">
    <name type="scientific">Thiorhodococcus mannitoliphagus</name>
    <dbReference type="NCBI Taxonomy" id="329406"/>
    <lineage>
        <taxon>Bacteria</taxon>
        <taxon>Pseudomonadati</taxon>
        <taxon>Pseudomonadota</taxon>
        <taxon>Gammaproteobacteria</taxon>
        <taxon>Chromatiales</taxon>
        <taxon>Chromatiaceae</taxon>
        <taxon>Thiorhodococcus</taxon>
    </lineage>
</organism>
<dbReference type="PANTHER" id="PTHR30269:SF32">
    <property type="entry name" value="MEMBRANE TRANSPORTER PROTEIN-RELATED"/>
    <property type="match status" value="1"/>
</dbReference>
<protein>
    <recommendedName>
        <fullName evidence="8">Probable membrane transporter protein</fullName>
    </recommendedName>
</protein>
<evidence type="ECO:0000256" key="1">
    <source>
        <dbReference type="ARBA" id="ARBA00004651"/>
    </source>
</evidence>
<keyword evidence="5 8" id="KW-0812">Transmembrane</keyword>
<dbReference type="AlphaFoldDB" id="A0A6P1DWJ4"/>
<dbReference type="Pfam" id="PF01925">
    <property type="entry name" value="TauE"/>
    <property type="match status" value="1"/>
</dbReference>
<evidence type="ECO:0000256" key="5">
    <source>
        <dbReference type="ARBA" id="ARBA00022692"/>
    </source>
</evidence>
<evidence type="ECO:0000256" key="2">
    <source>
        <dbReference type="ARBA" id="ARBA00009142"/>
    </source>
</evidence>
<keyword evidence="6 8" id="KW-1133">Transmembrane helix</keyword>
<evidence type="ECO:0000256" key="3">
    <source>
        <dbReference type="ARBA" id="ARBA00022448"/>
    </source>
</evidence>
<feature type="transmembrane region" description="Helical" evidence="8">
    <location>
        <begin position="125"/>
        <end position="154"/>
    </location>
</feature>
<evidence type="ECO:0000313" key="10">
    <source>
        <dbReference type="Proteomes" id="UP000471640"/>
    </source>
</evidence>
<comment type="similarity">
    <text evidence="2 8">Belongs to the 4-toluene sulfonate uptake permease (TSUP) (TC 2.A.102) family.</text>
</comment>
<keyword evidence="3" id="KW-0813">Transport</keyword>
<dbReference type="PANTHER" id="PTHR30269">
    <property type="entry name" value="TRANSMEMBRANE PROTEIN YFCA"/>
    <property type="match status" value="1"/>
</dbReference>
<proteinExistence type="inferred from homology"/>
<reference evidence="9 10" key="2">
    <citation type="submission" date="2020-02" db="EMBL/GenBank/DDBJ databases">
        <title>Genome sequences of Thiorhodococcus mannitoliphagus and Thiorhodococcus minor, purple sulfur photosynthetic bacteria in the gammaproteobacterial family, Chromatiaceae.</title>
        <authorList>
            <person name="Aviles F.A."/>
            <person name="Meyer T.E."/>
            <person name="Kyndt J.A."/>
        </authorList>
    </citation>
    <scope>NUCLEOTIDE SEQUENCE [LARGE SCALE GENOMIC DNA]</scope>
    <source>
        <strain evidence="9 10">DSM 18266</strain>
    </source>
</reference>
<evidence type="ECO:0000256" key="6">
    <source>
        <dbReference type="ARBA" id="ARBA00022989"/>
    </source>
</evidence>
<evidence type="ECO:0000256" key="8">
    <source>
        <dbReference type="RuleBase" id="RU363041"/>
    </source>
</evidence>
<comment type="subcellular location">
    <subcellularLocation>
        <location evidence="1 8">Cell membrane</location>
        <topology evidence="1 8">Multi-pass membrane protein</topology>
    </subcellularLocation>
</comment>
<sequence>MPDLTFLPILLLAAFVHGAFGFGFPMVATPLLALFMDMRAAILLTLIPTVSINLASIFSERHWREALRIFWPIPTFTIVGSFVGTQVLLSVDPEPFRLLLALVLVAYLITDRFHRAERERRAPPWVLALLGLLLGLLAGVVNIFAPVLVIFALYTRMHPTLMVAAFNLSFVTSKTGQIIGFATNGAFDLATLKLSLLILPAVLTALWLGIRVRRRLHLDTYRRLLRYSLWAMAGLLVADWFWSSD</sequence>
<dbReference type="Proteomes" id="UP000471640">
    <property type="component" value="Unassembled WGS sequence"/>
</dbReference>
<feature type="transmembrane region" description="Helical" evidence="8">
    <location>
        <begin position="69"/>
        <end position="89"/>
    </location>
</feature>
<keyword evidence="10" id="KW-1185">Reference proteome</keyword>
<evidence type="ECO:0000313" key="9">
    <source>
        <dbReference type="EMBL" id="NEX21371.1"/>
    </source>
</evidence>
<gene>
    <name evidence="9" type="ORF">G3480_13790</name>
</gene>
<keyword evidence="4 8" id="KW-1003">Cell membrane</keyword>
<feature type="transmembrane region" description="Helical" evidence="8">
    <location>
        <begin position="224"/>
        <end position="242"/>
    </location>
</feature>
<evidence type="ECO:0000256" key="7">
    <source>
        <dbReference type="ARBA" id="ARBA00023136"/>
    </source>
</evidence>
<dbReference type="InterPro" id="IPR052017">
    <property type="entry name" value="TSUP"/>
</dbReference>
<keyword evidence="7 8" id="KW-0472">Membrane</keyword>
<dbReference type="RefSeq" id="WP_164654471.1">
    <property type="nucleotide sequence ID" value="NZ_JAAIJR010000052.1"/>
</dbReference>
<feature type="transmembrane region" description="Helical" evidence="8">
    <location>
        <begin position="95"/>
        <end position="113"/>
    </location>
</feature>
<name>A0A6P1DWJ4_9GAMM</name>
<dbReference type="InterPro" id="IPR002781">
    <property type="entry name" value="TM_pro_TauE-like"/>
</dbReference>